<protein>
    <submittedName>
        <fullName evidence="1">Uncharacterized protein</fullName>
    </submittedName>
</protein>
<gene>
    <name evidence="1" type="ORF">DAY19_09305</name>
</gene>
<evidence type="ECO:0000313" key="2">
    <source>
        <dbReference type="Proteomes" id="UP000443582"/>
    </source>
</evidence>
<evidence type="ECO:0000313" key="1">
    <source>
        <dbReference type="EMBL" id="RZF21876.1"/>
    </source>
</evidence>
<reference evidence="2" key="1">
    <citation type="journal article" date="2019" name="Int. J. Syst. Evol. Microbiol.">
        <title>Halobacteriovorax valvorus sp. nov., a novel prokaryotic predator isolated from coastal seawater of China.</title>
        <authorList>
            <person name="Chen M.-X."/>
        </authorList>
    </citation>
    <scope>NUCLEOTIDE SEQUENCE [LARGE SCALE GENOMIC DNA]</scope>
    <source>
        <strain evidence="2">BL9</strain>
    </source>
</reference>
<comment type="caution">
    <text evidence="1">The sequence shown here is derived from an EMBL/GenBank/DDBJ whole genome shotgun (WGS) entry which is preliminary data.</text>
</comment>
<dbReference type="Proteomes" id="UP000443582">
    <property type="component" value="Unassembled WGS sequence"/>
</dbReference>
<dbReference type="EMBL" id="QDKL01000002">
    <property type="protein sequence ID" value="RZF21876.1"/>
    <property type="molecule type" value="Genomic_DNA"/>
</dbReference>
<sequence>MTSTSIYGNDISFYKSIFPKISKVKKIKVEDKISENPINTTIQVAFNKEGKKLGFIREVNTTTGCNSACLPVIFTLFYNTKYEFLKLKSKAGLTKKLHRPMTEDDINRLHLLLGINPPIFKTVKHPTDMTDALTGATKPQYVDAVVKEAAYSTLRINTYNQDTISQLKKLAL</sequence>
<dbReference type="RefSeq" id="WP_115361712.1">
    <property type="nucleotide sequence ID" value="NZ_QDKL01000002.1"/>
</dbReference>
<keyword evidence="2" id="KW-1185">Reference proteome</keyword>
<proteinExistence type="predicted"/>
<organism evidence="1 2">
    <name type="scientific">Halobacteriovorax vibrionivorans</name>
    <dbReference type="NCBI Taxonomy" id="2152716"/>
    <lineage>
        <taxon>Bacteria</taxon>
        <taxon>Pseudomonadati</taxon>
        <taxon>Bdellovibrionota</taxon>
        <taxon>Bacteriovoracia</taxon>
        <taxon>Bacteriovoracales</taxon>
        <taxon>Halobacteriovoraceae</taxon>
        <taxon>Halobacteriovorax</taxon>
    </lineage>
</organism>
<accession>A0ABY0IFY4</accession>
<name>A0ABY0IFY4_9BACT</name>